<keyword evidence="4 5" id="KW-0472">Membrane</keyword>
<dbReference type="GO" id="GO:0005886">
    <property type="term" value="C:plasma membrane"/>
    <property type="evidence" value="ECO:0007669"/>
    <property type="project" value="UniProtKB-SubCell"/>
</dbReference>
<feature type="transmembrane region" description="Helical" evidence="5">
    <location>
        <begin position="36"/>
        <end position="55"/>
    </location>
</feature>
<evidence type="ECO:0000313" key="8">
    <source>
        <dbReference type="Proteomes" id="UP000582974"/>
    </source>
</evidence>
<evidence type="ECO:0000313" key="7">
    <source>
        <dbReference type="EMBL" id="MBA0128259.1"/>
    </source>
</evidence>
<dbReference type="PANTHER" id="PTHR11360:SF304">
    <property type="entry name" value="MFS DOMAIN-CONTAINING PROTEIN"/>
    <property type="match status" value="1"/>
</dbReference>
<evidence type="ECO:0000256" key="1">
    <source>
        <dbReference type="ARBA" id="ARBA00004651"/>
    </source>
</evidence>
<accession>A0A838AG46</accession>
<feature type="transmembrane region" description="Helical" evidence="5">
    <location>
        <begin position="382"/>
        <end position="406"/>
    </location>
</feature>
<feature type="transmembrane region" description="Helical" evidence="5">
    <location>
        <begin position="262"/>
        <end position="285"/>
    </location>
</feature>
<feature type="transmembrane region" description="Helical" evidence="5">
    <location>
        <begin position="348"/>
        <end position="370"/>
    </location>
</feature>
<feature type="transmembrane region" description="Helical" evidence="5">
    <location>
        <begin position="75"/>
        <end position="92"/>
    </location>
</feature>
<evidence type="ECO:0000259" key="6">
    <source>
        <dbReference type="PROSITE" id="PS50850"/>
    </source>
</evidence>
<dbReference type="InterPro" id="IPR011701">
    <property type="entry name" value="MFS"/>
</dbReference>
<dbReference type="EMBL" id="JACCKD010000010">
    <property type="protein sequence ID" value="MBA0128259.1"/>
    <property type="molecule type" value="Genomic_DNA"/>
</dbReference>
<feature type="transmembrane region" description="Helical" evidence="5">
    <location>
        <begin position="104"/>
        <end position="123"/>
    </location>
</feature>
<comment type="subcellular location">
    <subcellularLocation>
        <location evidence="1">Cell membrane</location>
        <topology evidence="1">Multi-pass membrane protein</topology>
    </subcellularLocation>
</comment>
<dbReference type="InterPro" id="IPR020846">
    <property type="entry name" value="MFS_dom"/>
</dbReference>
<sequence length="456" mass="47099">MSGRADPAVQEIHDFYGRRYRVGETDRQLTGRSRTWMLLAACLAMLVASVGQYGFGMMMPKLGVTHGWTLAQSGWVLAIWILCQSATVYVGAELRSRWNIAPGVTLALGALLCATGLVTLGTSTSLTAAMLGHGVLGGTGAGLIYGTCLGVVAKWYPERTGRTASVSGAFAYGAIPFIVLAGYFAGPASIEVFLVLAGAAVVVLVGIAAATLREPPADWWPSHIDPRAWALDKSVNPGLRNNRPAVRRYTASEILRCPTSALLFLAVTCATAVALCTIGYLAVFVTGSGRGSAFAVLALSLFVAASGVTRTAAGWASEHAGRDRVVRLALYGGAAGQLAILLGGEYGFAALLLLGAVLAGAGAGACYAVLPDLVEGYFGERPGLPNFGIFYGAKAVGGLVGVALAGHLVGGYGFPVVLLVAVVFNLAGAVMVRQLRQAGRHHVALPTSAAPRHSLT</sequence>
<evidence type="ECO:0000256" key="3">
    <source>
        <dbReference type="ARBA" id="ARBA00022989"/>
    </source>
</evidence>
<feature type="transmembrane region" description="Helical" evidence="5">
    <location>
        <begin position="412"/>
        <end position="432"/>
    </location>
</feature>
<dbReference type="InterPro" id="IPR050327">
    <property type="entry name" value="Proton-linked_MCT"/>
</dbReference>
<protein>
    <submittedName>
        <fullName evidence="7">MFS transporter</fullName>
    </submittedName>
</protein>
<evidence type="ECO:0000256" key="4">
    <source>
        <dbReference type="ARBA" id="ARBA00023136"/>
    </source>
</evidence>
<feature type="transmembrane region" description="Helical" evidence="5">
    <location>
        <begin position="135"/>
        <end position="156"/>
    </location>
</feature>
<proteinExistence type="predicted"/>
<feature type="domain" description="Major facilitator superfamily (MFS) profile" evidence="6">
    <location>
        <begin position="37"/>
        <end position="440"/>
    </location>
</feature>
<evidence type="ECO:0000256" key="2">
    <source>
        <dbReference type="ARBA" id="ARBA00022692"/>
    </source>
</evidence>
<feature type="transmembrane region" description="Helical" evidence="5">
    <location>
        <begin position="325"/>
        <end position="342"/>
    </location>
</feature>
<comment type="caution">
    <text evidence="7">The sequence shown here is derived from an EMBL/GenBank/DDBJ whole genome shotgun (WGS) entry which is preliminary data.</text>
</comment>
<reference evidence="7 8" key="1">
    <citation type="submission" date="2020-07" db="EMBL/GenBank/DDBJ databases">
        <title>Genome of Haloechinothrix sp.</title>
        <authorList>
            <person name="Tang S.-K."/>
            <person name="Yang L."/>
            <person name="Zhu W.-Y."/>
        </authorList>
    </citation>
    <scope>NUCLEOTIDE SEQUENCE [LARGE SCALE GENOMIC DNA]</scope>
    <source>
        <strain evidence="7 8">YIM 98757</strain>
    </source>
</reference>
<keyword evidence="3 5" id="KW-1133">Transmembrane helix</keyword>
<dbReference type="Proteomes" id="UP000582974">
    <property type="component" value="Unassembled WGS sequence"/>
</dbReference>
<gene>
    <name evidence="7" type="ORF">H0B56_22160</name>
</gene>
<evidence type="ECO:0000256" key="5">
    <source>
        <dbReference type="SAM" id="Phobius"/>
    </source>
</evidence>
<feature type="transmembrane region" description="Helical" evidence="5">
    <location>
        <begin position="168"/>
        <end position="186"/>
    </location>
</feature>
<dbReference type="Gene3D" id="1.20.1250.20">
    <property type="entry name" value="MFS general substrate transporter like domains"/>
    <property type="match status" value="2"/>
</dbReference>
<dbReference type="InterPro" id="IPR036259">
    <property type="entry name" value="MFS_trans_sf"/>
</dbReference>
<dbReference type="AlphaFoldDB" id="A0A838AG46"/>
<dbReference type="Pfam" id="PF07690">
    <property type="entry name" value="MFS_1"/>
    <property type="match status" value="1"/>
</dbReference>
<dbReference type="GO" id="GO:0022857">
    <property type="term" value="F:transmembrane transporter activity"/>
    <property type="evidence" value="ECO:0007669"/>
    <property type="project" value="InterPro"/>
</dbReference>
<dbReference type="PANTHER" id="PTHR11360">
    <property type="entry name" value="MONOCARBOXYLATE TRANSPORTER"/>
    <property type="match status" value="1"/>
</dbReference>
<feature type="transmembrane region" description="Helical" evidence="5">
    <location>
        <begin position="192"/>
        <end position="212"/>
    </location>
</feature>
<feature type="transmembrane region" description="Helical" evidence="5">
    <location>
        <begin position="291"/>
        <end position="313"/>
    </location>
</feature>
<name>A0A838AG46_9PSEU</name>
<dbReference type="RefSeq" id="WP_180895055.1">
    <property type="nucleotide sequence ID" value="NZ_JACCKD010000010.1"/>
</dbReference>
<keyword evidence="8" id="KW-1185">Reference proteome</keyword>
<organism evidence="7 8">
    <name type="scientific">Haloechinothrix aidingensis</name>
    <dbReference type="NCBI Taxonomy" id="2752311"/>
    <lineage>
        <taxon>Bacteria</taxon>
        <taxon>Bacillati</taxon>
        <taxon>Actinomycetota</taxon>
        <taxon>Actinomycetes</taxon>
        <taxon>Pseudonocardiales</taxon>
        <taxon>Pseudonocardiaceae</taxon>
        <taxon>Haloechinothrix</taxon>
    </lineage>
</organism>
<keyword evidence="2 5" id="KW-0812">Transmembrane</keyword>
<dbReference type="SUPFAM" id="SSF103473">
    <property type="entry name" value="MFS general substrate transporter"/>
    <property type="match status" value="1"/>
</dbReference>
<dbReference type="PROSITE" id="PS50850">
    <property type="entry name" value="MFS"/>
    <property type="match status" value="1"/>
</dbReference>